<dbReference type="SUPFAM" id="SSF47095">
    <property type="entry name" value="HMG-box"/>
    <property type="match status" value="1"/>
</dbReference>
<comment type="caution">
    <text evidence="2">The sequence shown here is derived from an EMBL/GenBank/DDBJ whole genome shotgun (WGS) entry which is preliminary data.</text>
</comment>
<dbReference type="EMBL" id="JABMIG020000154">
    <property type="protein sequence ID" value="KAL3788586.1"/>
    <property type="molecule type" value="Genomic_DNA"/>
</dbReference>
<feature type="region of interest" description="Disordered" evidence="1">
    <location>
        <begin position="61"/>
        <end position="80"/>
    </location>
</feature>
<dbReference type="Gene3D" id="1.10.30.10">
    <property type="entry name" value="High mobility group box domain"/>
    <property type="match status" value="1"/>
</dbReference>
<reference evidence="2 3" key="1">
    <citation type="journal article" date="2020" name="G3 (Bethesda)">
        <title>Improved Reference Genome for Cyclotella cryptica CCMP332, a Model for Cell Wall Morphogenesis, Salinity Adaptation, and Lipid Production in Diatoms (Bacillariophyta).</title>
        <authorList>
            <person name="Roberts W.R."/>
            <person name="Downey K.M."/>
            <person name="Ruck E.C."/>
            <person name="Traller J.C."/>
            <person name="Alverson A.J."/>
        </authorList>
    </citation>
    <scope>NUCLEOTIDE SEQUENCE [LARGE SCALE GENOMIC DNA]</scope>
    <source>
        <strain evidence="2 3">CCMP332</strain>
    </source>
</reference>
<protein>
    <recommendedName>
        <fullName evidence="4">HMG box domain-containing protein</fullName>
    </recommendedName>
</protein>
<evidence type="ECO:0000313" key="3">
    <source>
        <dbReference type="Proteomes" id="UP001516023"/>
    </source>
</evidence>
<name>A0ABD3PMP7_9STRA</name>
<keyword evidence="3" id="KW-1185">Reference proteome</keyword>
<organism evidence="2 3">
    <name type="scientific">Cyclotella cryptica</name>
    <dbReference type="NCBI Taxonomy" id="29204"/>
    <lineage>
        <taxon>Eukaryota</taxon>
        <taxon>Sar</taxon>
        <taxon>Stramenopiles</taxon>
        <taxon>Ochrophyta</taxon>
        <taxon>Bacillariophyta</taxon>
        <taxon>Coscinodiscophyceae</taxon>
        <taxon>Thalassiosirophycidae</taxon>
        <taxon>Stephanodiscales</taxon>
        <taxon>Stephanodiscaceae</taxon>
        <taxon>Cyclotella</taxon>
    </lineage>
</organism>
<sequence length="332" mass="37214">MNLPSRNAHASTKKFGKASVAAPTRISGVQGSCSLKKPSRPLTAFHIFSQLEKEYIMQRPDGGCDEVSGERHGSARVNNNSLPRRYQSLDIPTDWCESPGKRKKRKHRKTSSSSRSIDFVEMSRMIAARWAELDDVDTETKLFCQNVAEQKLFEYREDLKKYKAALEERVSIFSGEKALTHQVRDGSSLCGAKRFIDEYKSGSPQPSEVHCTNPSVDLESLFKKNDLEIDQCIKYFKSSQSSCVLLNVPRSSPRRLVSPCDSFASALIKTTIPSNGTRYGMVDIDDSEIIAMFTNKKNQDVSRVDLVSRSSYQSSDDQGAARFLSVCHPCML</sequence>
<dbReference type="InterPro" id="IPR036910">
    <property type="entry name" value="HMG_box_dom_sf"/>
</dbReference>
<dbReference type="Proteomes" id="UP001516023">
    <property type="component" value="Unassembled WGS sequence"/>
</dbReference>
<proteinExistence type="predicted"/>
<accession>A0ABD3PMP7</accession>
<gene>
    <name evidence="2" type="ORF">HJC23_005245</name>
</gene>
<dbReference type="AlphaFoldDB" id="A0ABD3PMP7"/>
<evidence type="ECO:0008006" key="4">
    <source>
        <dbReference type="Google" id="ProtNLM"/>
    </source>
</evidence>
<evidence type="ECO:0000256" key="1">
    <source>
        <dbReference type="SAM" id="MobiDB-lite"/>
    </source>
</evidence>
<evidence type="ECO:0000313" key="2">
    <source>
        <dbReference type="EMBL" id="KAL3788586.1"/>
    </source>
</evidence>